<protein>
    <recommendedName>
        <fullName evidence="3">Leucine-rich repeat domain-containing protein</fullName>
    </recommendedName>
</protein>
<dbReference type="Proteomes" id="UP000572680">
    <property type="component" value="Unassembled WGS sequence"/>
</dbReference>
<comment type="caution">
    <text evidence="1">The sequence shown here is derived from an EMBL/GenBank/DDBJ whole genome shotgun (WGS) entry which is preliminary data.</text>
</comment>
<accession>A0A7W3LPA5</accession>
<reference evidence="1 2" key="1">
    <citation type="submission" date="2020-08" db="EMBL/GenBank/DDBJ databases">
        <title>Genomic Encyclopedia of Type Strains, Phase IV (KMG-IV): sequencing the most valuable type-strain genomes for metagenomic binning, comparative biology and taxonomic classification.</title>
        <authorList>
            <person name="Goeker M."/>
        </authorList>
    </citation>
    <scope>NUCLEOTIDE SEQUENCE [LARGE SCALE GENOMIC DNA]</scope>
    <source>
        <strain evidence="1 2">DSM 44197</strain>
    </source>
</reference>
<dbReference type="NCBIfam" id="NF038076">
    <property type="entry name" value="fam_STM4015"/>
    <property type="match status" value="1"/>
</dbReference>
<keyword evidence="2" id="KW-1185">Reference proteome</keyword>
<dbReference type="RefSeq" id="WP_182844109.1">
    <property type="nucleotide sequence ID" value="NZ_BAAALP010000010.1"/>
</dbReference>
<evidence type="ECO:0000313" key="2">
    <source>
        <dbReference type="Proteomes" id="UP000572680"/>
    </source>
</evidence>
<dbReference type="InterPro" id="IPR032675">
    <property type="entry name" value="LRR_dom_sf"/>
</dbReference>
<sequence>MSLYGHLTEFAGLPVQEFTEDHVDADLPEPDTVAWRIRATYRGASWGEVLDDFLEEVDTARVTTLITGYWDYLSEDAEHPADLLAEAAHRFPALRNVFVSELAQEEAEISWIRGADLTGLFDAFPGLERVTVRGNRMTLTPIGSPHLRELRFESGGLPGAVVRAVAAGDLPNLEHLELWLGVAEYGGDATVADLEPILSGERLPALRHLGLMNSEIQDEIAQVIAAAPVVARLESLDLSMGLLSDRGVEALLSGQPLTHLRTLDLGNSRMSGDMGARLRAALPETTLVGLPRPGEADRVENGCLGCHEAVADCECYCRSCGETREGCPCAFFLSEDDEWYVRVTE</sequence>
<organism evidence="1 2">
    <name type="scientific">Actinomadura namibiensis</name>
    <dbReference type="NCBI Taxonomy" id="182080"/>
    <lineage>
        <taxon>Bacteria</taxon>
        <taxon>Bacillati</taxon>
        <taxon>Actinomycetota</taxon>
        <taxon>Actinomycetes</taxon>
        <taxon>Streptosporangiales</taxon>
        <taxon>Thermomonosporaceae</taxon>
        <taxon>Actinomadura</taxon>
    </lineage>
</organism>
<evidence type="ECO:0000313" key="1">
    <source>
        <dbReference type="EMBL" id="MBA8951774.1"/>
    </source>
</evidence>
<dbReference type="InterPro" id="IPR047722">
    <property type="entry name" value="STM4015-like"/>
</dbReference>
<evidence type="ECO:0008006" key="3">
    <source>
        <dbReference type="Google" id="ProtNLM"/>
    </source>
</evidence>
<dbReference type="Gene3D" id="3.80.10.10">
    <property type="entry name" value="Ribonuclease Inhibitor"/>
    <property type="match status" value="1"/>
</dbReference>
<gene>
    <name evidence="1" type="ORF">HNR61_003414</name>
</gene>
<name>A0A7W3LPA5_ACTNM</name>
<dbReference type="EMBL" id="JACJIA010000004">
    <property type="protein sequence ID" value="MBA8951774.1"/>
    <property type="molecule type" value="Genomic_DNA"/>
</dbReference>
<dbReference type="SUPFAM" id="SSF52047">
    <property type="entry name" value="RNI-like"/>
    <property type="match status" value="1"/>
</dbReference>
<dbReference type="AlphaFoldDB" id="A0A7W3LPA5"/>
<proteinExistence type="predicted"/>